<evidence type="ECO:0000313" key="9">
    <source>
        <dbReference type="Proteomes" id="UP000625316"/>
    </source>
</evidence>
<dbReference type="Pfam" id="PF07690">
    <property type="entry name" value="MFS_1"/>
    <property type="match status" value="1"/>
</dbReference>
<proteinExistence type="predicted"/>
<evidence type="ECO:0000256" key="3">
    <source>
        <dbReference type="ARBA" id="ARBA00022692"/>
    </source>
</evidence>
<dbReference type="SUPFAM" id="SSF103473">
    <property type="entry name" value="MFS general substrate transporter"/>
    <property type="match status" value="1"/>
</dbReference>
<comment type="subcellular location">
    <subcellularLocation>
        <location evidence="1">Cell membrane</location>
        <topology evidence="1">Multi-pass membrane protein</topology>
    </subcellularLocation>
</comment>
<feature type="transmembrane region" description="Helical" evidence="6">
    <location>
        <begin position="336"/>
        <end position="358"/>
    </location>
</feature>
<feature type="transmembrane region" description="Helical" evidence="6">
    <location>
        <begin position="173"/>
        <end position="193"/>
    </location>
</feature>
<feature type="transmembrane region" description="Helical" evidence="6">
    <location>
        <begin position="281"/>
        <end position="300"/>
    </location>
</feature>
<feature type="transmembrane region" description="Helical" evidence="6">
    <location>
        <begin position="238"/>
        <end position="256"/>
    </location>
</feature>
<evidence type="ECO:0000256" key="2">
    <source>
        <dbReference type="ARBA" id="ARBA00022448"/>
    </source>
</evidence>
<evidence type="ECO:0000256" key="1">
    <source>
        <dbReference type="ARBA" id="ARBA00004651"/>
    </source>
</evidence>
<dbReference type="InterPro" id="IPR011701">
    <property type="entry name" value="MFS"/>
</dbReference>
<dbReference type="Proteomes" id="UP000625316">
    <property type="component" value="Unassembled WGS sequence"/>
</dbReference>
<feature type="domain" description="Major facilitator superfamily (MFS) profile" evidence="7">
    <location>
        <begin position="1"/>
        <end position="427"/>
    </location>
</feature>
<name>A0A928VT52_9CYAN</name>
<dbReference type="AlphaFoldDB" id="A0A928VT52"/>
<protein>
    <submittedName>
        <fullName evidence="8">MFS transporter</fullName>
    </submittedName>
</protein>
<feature type="transmembrane region" description="Helical" evidence="6">
    <location>
        <begin position="370"/>
        <end position="392"/>
    </location>
</feature>
<feature type="transmembrane region" description="Helical" evidence="6">
    <location>
        <begin position="404"/>
        <end position="422"/>
    </location>
</feature>
<evidence type="ECO:0000256" key="6">
    <source>
        <dbReference type="SAM" id="Phobius"/>
    </source>
</evidence>
<evidence type="ECO:0000256" key="5">
    <source>
        <dbReference type="ARBA" id="ARBA00023136"/>
    </source>
</evidence>
<dbReference type="Gene3D" id="1.20.1250.20">
    <property type="entry name" value="MFS general substrate transporter like domains"/>
    <property type="match status" value="1"/>
</dbReference>
<evidence type="ECO:0000313" key="8">
    <source>
        <dbReference type="EMBL" id="MBE9032080.1"/>
    </source>
</evidence>
<dbReference type="PANTHER" id="PTHR19432:SF35">
    <property type="entry name" value="SOLUTE CARRIER FAMILY 45 MEMBER 3 ISOFORM X1"/>
    <property type="match status" value="1"/>
</dbReference>
<dbReference type="InterPro" id="IPR020846">
    <property type="entry name" value="MFS_dom"/>
</dbReference>
<comment type="caution">
    <text evidence="8">The sequence shown here is derived from an EMBL/GenBank/DDBJ whole genome shotgun (WGS) entry which is preliminary data.</text>
</comment>
<feature type="transmembrane region" description="Helical" evidence="6">
    <location>
        <begin position="72"/>
        <end position="88"/>
    </location>
</feature>
<keyword evidence="9" id="KW-1185">Reference proteome</keyword>
<dbReference type="GO" id="GO:0005886">
    <property type="term" value="C:plasma membrane"/>
    <property type="evidence" value="ECO:0007669"/>
    <property type="project" value="UniProtKB-SubCell"/>
</dbReference>
<dbReference type="PROSITE" id="PS50850">
    <property type="entry name" value="MFS"/>
    <property type="match status" value="1"/>
</dbReference>
<sequence>MQLWNMNLGFLGIQFGWGLQMVNMSAIFEQLGAKAHQIPILWLAAPLTGLVIQPLVGHLSDRTWTFLGRRRPYFLVGAILSAIALVALPRCTSLWVAAAWLCLLDGSANVSMVPFRAFVGDLLPEQQRTQGFALQSVMVGLGAIAAASLPWLLSHVFGVDNFTSAVRRIPQTVELSFYIGAALFLGLVLWTVVTTPEQPPPAVLESAVATEVEIVEVEAPEQTVWQVLWDLPTVMQQLAWVQGFTWLGIFCFLLYFPPAVARNIFGAIDQTSPLYNAGIEWAGLCFALSNVVCVGVSFLLPTLARRLGSKPVHGVCLLIGGLSLVPMLVIHNQYWLLGPMVGFGILRASTLSLPYALLEKIIPDNQRGMYQGIFNFFVVLPEIAISLGFGWIMQHWMHDNRVMAVAAGGGCLLVAAVLMLFVRADATPTDADEPVVPVVIS</sequence>
<gene>
    <name evidence="8" type="ORF">IQ266_20280</name>
</gene>
<reference evidence="8" key="1">
    <citation type="submission" date="2020-10" db="EMBL/GenBank/DDBJ databases">
        <authorList>
            <person name="Castelo-Branco R."/>
            <person name="Eusebio N."/>
            <person name="Adriana R."/>
            <person name="Vieira A."/>
            <person name="Brugerolle De Fraissinette N."/>
            <person name="Rezende De Castro R."/>
            <person name="Schneider M.P."/>
            <person name="Vasconcelos V."/>
            <person name="Leao P.N."/>
        </authorList>
    </citation>
    <scope>NUCLEOTIDE SEQUENCE</scope>
    <source>
        <strain evidence="8">LEGE 11480</strain>
    </source>
</reference>
<keyword evidence="2" id="KW-0813">Transport</keyword>
<keyword evidence="4 6" id="KW-1133">Transmembrane helix</keyword>
<feature type="transmembrane region" description="Helical" evidence="6">
    <location>
        <begin position="131"/>
        <end position="153"/>
    </location>
</feature>
<dbReference type="GO" id="GO:0022857">
    <property type="term" value="F:transmembrane transporter activity"/>
    <property type="evidence" value="ECO:0007669"/>
    <property type="project" value="InterPro"/>
</dbReference>
<keyword evidence="3 6" id="KW-0812">Transmembrane</keyword>
<organism evidence="8 9">
    <name type="scientific">Romeriopsis navalis LEGE 11480</name>
    <dbReference type="NCBI Taxonomy" id="2777977"/>
    <lineage>
        <taxon>Bacteria</taxon>
        <taxon>Bacillati</taxon>
        <taxon>Cyanobacteriota</taxon>
        <taxon>Cyanophyceae</taxon>
        <taxon>Leptolyngbyales</taxon>
        <taxon>Leptolyngbyaceae</taxon>
        <taxon>Romeriopsis</taxon>
        <taxon>Romeriopsis navalis</taxon>
    </lineage>
</organism>
<dbReference type="EMBL" id="JADEXQ010000087">
    <property type="protein sequence ID" value="MBE9032080.1"/>
    <property type="molecule type" value="Genomic_DNA"/>
</dbReference>
<feature type="transmembrane region" description="Helical" evidence="6">
    <location>
        <begin position="40"/>
        <end position="60"/>
    </location>
</feature>
<evidence type="ECO:0000256" key="4">
    <source>
        <dbReference type="ARBA" id="ARBA00022989"/>
    </source>
</evidence>
<evidence type="ECO:0000259" key="7">
    <source>
        <dbReference type="PROSITE" id="PS50850"/>
    </source>
</evidence>
<keyword evidence="5 6" id="KW-0472">Membrane</keyword>
<dbReference type="InterPro" id="IPR036259">
    <property type="entry name" value="MFS_trans_sf"/>
</dbReference>
<accession>A0A928VT52</accession>
<dbReference type="PANTHER" id="PTHR19432">
    <property type="entry name" value="SUGAR TRANSPORTER"/>
    <property type="match status" value="1"/>
</dbReference>